<dbReference type="PANTHER" id="PTHR46928:SF1">
    <property type="entry name" value="MESENCHYME-SPECIFIC CELL SURFACE GLYCOPROTEIN"/>
    <property type="match status" value="1"/>
</dbReference>
<gene>
    <name evidence="4" type="ORF">C8D92_105234</name>
</gene>
<feature type="signal peptide" evidence="2">
    <location>
        <begin position="1"/>
        <end position="23"/>
    </location>
</feature>
<dbReference type="Proteomes" id="UP000245887">
    <property type="component" value="Unassembled WGS sequence"/>
</dbReference>
<sequence length="638" mass="67287">MRNSANIKILSPLILALTLSACGDDGNDGTAGRDGKPGQDGVDGQDLTADQIQLAQIGRYTDEANEFDESAAEIVAFDPSSARLFVVNSQAGQVDVLDLQDPASPVKAGRIDASERWPDAGGVNSVAVANGLVAVAVENDSGADKGRVQIYNASDLSFRSQADVGVLPDMVAFTPNGQQAVVANEGEPSDDYSEDPEGSISIVDLNNPDTPTVKRLGFADFNQGGSRSDELPEDVRIFGNFGRTELTVAGFTDADPATITVGDATPITANDWFTLASSEGDPLPYQVDTINGNTLTLTTDFDGDSEVSDSGVASLTVYLHDGASSVAQDLEPEYIAVSPDGTTAWATLQENNAVAVIDLENQRIDRIQALGTKDHSIPGYELDPSDNDDGLNIASWPLQGMFMPDAISAFTQNGQTYYITANEGDSREYDAFVEEIGMEDAPKEGALSDSAFNNDEKLGDIATTLTADTDGNGALDEPLVFGARSFSIWGSQGQLVADSGNELEVITAQQLGENFNNDNDENDGDSRSDAKGPEPEAVTTAQIDGQTYAFIGLERVGGIMVYNVSNPAAPEHVQYINNRDFDANIEDDIDDGSQPAFAAGDLGPESVLFVPASESPSDQPLLVVGNEVSGTTTIYAVQ</sequence>
<dbReference type="InterPro" id="IPR011048">
    <property type="entry name" value="Haem_d1_sf"/>
</dbReference>
<comment type="caution">
    <text evidence="4">The sequence shown here is derived from an EMBL/GenBank/DDBJ whole genome shotgun (WGS) entry which is preliminary data.</text>
</comment>
<reference evidence="4 5" key="1">
    <citation type="submission" date="2018-04" db="EMBL/GenBank/DDBJ databases">
        <title>Genomic Encyclopedia of Type Strains, Phase IV (KMG-IV): sequencing the most valuable type-strain genomes for metagenomic binning, comparative biology and taxonomic classification.</title>
        <authorList>
            <person name="Goeker M."/>
        </authorList>
    </citation>
    <scope>NUCLEOTIDE SEQUENCE [LARGE SCALE GENOMIC DNA]</scope>
    <source>
        <strain evidence="4 5">DSM 28688</strain>
    </source>
</reference>
<dbReference type="NCBIfam" id="NF038117">
    <property type="entry name" value="choice_anch_I"/>
    <property type="match status" value="1"/>
</dbReference>
<dbReference type="EMBL" id="QEKQ01000005">
    <property type="protein sequence ID" value="PVY76481.1"/>
    <property type="molecule type" value="Genomic_DNA"/>
</dbReference>
<dbReference type="OrthoDB" id="9803927at2"/>
<feature type="compositionally biased region" description="Basic and acidic residues" evidence="1">
    <location>
        <begin position="524"/>
        <end position="534"/>
    </location>
</feature>
<dbReference type="Gene3D" id="2.130.10.10">
    <property type="entry name" value="YVTN repeat-like/Quinoprotein amine dehydrogenase"/>
    <property type="match status" value="2"/>
</dbReference>
<dbReference type="PROSITE" id="PS51257">
    <property type="entry name" value="PROKAR_LIPOPROTEIN"/>
    <property type="match status" value="1"/>
</dbReference>
<proteinExistence type="predicted"/>
<dbReference type="SUPFAM" id="SSF51004">
    <property type="entry name" value="C-terminal (heme d1) domain of cytochrome cd1-nitrite reductase"/>
    <property type="match status" value="1"/>
</dbReference>
<feature type="chain" id="PRO_5015513380" description="Choice-of-anchor I domain-containing protein" evidence="2">
    <location>
        <begin position="24"/>
        <end position="638"/>
    </location>
</feature>
<dbReference type="Pfam" id="PF22494">
    <property type="entry name" value="choice_anch_I"/>
    <property type="match status" value="2"/>
</dbReference>
<organism evidence="4 5">
    <name type="scientific">Tamilnaduibacter salinus</name>
    <dbReference type="NCBI Taxonomy" id="1484056"/>
    <lineage>
        <taxon>Bacteria</taxon>
        <taxon>Pseudomonadati</taxon>
        <taxon>Pseudomonadota</taxon>
        <taxon>Gammaproteobacteria</taxon>
        <taxon>Pseudomonadales</taxon>
        <taxon>Marinobacteraceae</taxon>
        <taxon>Tamilnaduibacter</taxon>
    </lineage>
</organism>
<dbReference type="RefSeq" id="WP_116919205.1">
    <property type="nucleotide sequence ID" value="NZ_QEKQ01000005.1"/>
</dbReference>
<protein>
    <recommendedName>
        <fullName evidence="3">Choice-of-anchor I domain-containing protein</fullName>
    </recommendedName>
</protein>
<dbReference type="InterPro" id="IPR015943">
    <property type="entry name" value="WD40/YVTN_repeat-like_dom_sf"/>
</dbReference>
<name>A0A2U1CX66_9GAMM</name>
<evidence type="ECO:0000259" key="3">
    <source>
        <dbReference type="Pfam" id="PF22494"/>
    </source>
</evidence>
<feature type="domain" description="Choice-of-anchor I" evidence="3">
    <location>
        <begin position="314"/>
        <end position="636"/>
    </location>
</feature>
<dbReference type="PANTHER" id="PTHR46928">
    <property type="entry name" value="MESENCHYME-SPECIFIC CELL SURFACE GLYCOPROTEIN"/>
    <property type="match status" value="1"/>
</dbReference>
<evidence type="ECO:0000313" key="4">
    <source>
        <dbReference type="EMBL" id="PVY76481.1"/>
    </source>
</evidence>
<dbReference type="InterPro" id="IPR055188">
    <property type="entry name" value="Choice_anch_I"/>
</dbReference>
<feature type="region of interest" description="Disordered" evidence="1">
    <location>
        <begin position="511"/>
        <end position="538"/>
    </location>
</feature>
<evidence type="ECO:0000313" key="5">
    <source>
        <dbReference type="Proteomes" id="UP000245887"/>
    </source>
</evidence>
<feature type="domain" description="Choice-of-anchor I" evidence="3">
    <location>
        <begin position="70"/>
        <end position="265"/>
    </location>
</feature>
<evidence type="ECO:0000256" key="2">
    <source>
        <dbReference type="SAM" id="SignalP"/>
    </source>
</evidence>
<keyword evidence="2" id="KW-0732">Signal</keyword>
<dbReference type="AlphaFoldDB" id="A0A2U1CX66"/>
<accession>A0A2U1CX66</accession>
<evidence type="ECO:0000256" key="1">
    <source>
        <dbReference type="SAM" id="MobiDB-lite"/>
    </source>
</evidence>
<dbReference type="InterPro" id="IPR052956">
    <property type="entry name" value="Mesenchyme-surface_protein"/>
</dbReference>